<evidence type="ECO:0000256" key="5">
    <source>
        <dbReference type="RuleBase" id="RU368122"/>
    </source>
</evidence>
<accession>A0A017RZB8</accession>
<dbReference type="Gene3D" id="2.70.50.70">
    <property type="match status" value="1"/>
</dbReference>
<comment type="function">
    <text evidence="5">Lytic polysaccharide monooxygenase (LMPO) that depolymerizes crystalline and amorphous polysaccharides via the oxidation of scissile alpha- or beta-(1-4)-glycosidic bonds, yielding C1 and/or C4 oxidation products. Catalysis by LPMOs requires the reduction of the active-site copper from Cu(II) to Cu(I) by a reducing agent and H(2)O(2) or O(2) as a cosubstrate.</text>
</comment>
<dbReference type="OrthoDB" id="3496539at2759"/>
<dbReference type="RefSeq" id="XP_040633697.1">
    <property type="nucleotide sequence ID" value="XM_040787300.1"/>
</dbReference>
<keyword evidence="5" id="KW-0119">Carbohydrate metabolism</keyword>
<evidence type="ECO:0000256" key="2">
    <source>
        <dbReference type="ARBA" id="ARBA00004613"/>
    </source>
</evidence>
<feature type="signal peptide" evidence="6">
    <location>
        <begin position="1"/>
        <end position="23"/>
    </location>
</feature>
<comment type="domain">
    <text evidence="5">Has a modular structure: an endo-beta-1,4-glucanase catalytic module at the N-terminus, a linker rich in serines and threonines, and a C-terminal carbohydrate-binding module (CBM).</text>
</comment>
<keyword evidence="5" id="KW-0624">Polysaccharide degradation</keyword>
<keyword evidence="6" id="KW-0732">Signal</keyword>
<proteinExistence type="predicted"/>
<dbReference type="GO" id="GO:0030248">
    <property type="term" value="F:cellulose binding"/>
    <property type="evidence" value="ECO:0007669"/>
    <property type="project" value="UniProtKB-UniRule"/>
</dbReference>
<comment type="cofactor">
    <cofactor evidence="1">
        <name>Cu(2+)</name>
        <dbReference type="ChEBI" id="CHEBI:29036"/>
    </cofactor>
</comment>
<dbReference type="Proteomes" id="UP000019804">
    <property type="component" value="Unassembled WGS sequence"/>
</dbReference>
<gene>
    <name evidence="8" type="ORF">EURHEDRAFT_534592</name>
</gene>
<dbReference type="GO" id="GO:0030245">
    <property type="term" value="P:cellulose catabolic process"/>
    <property type="evidence" value="ECO:0007669"/>
    <property type="project" value="UniProtKB-UniRule"/>
</dbReference>
<dbReference type="InterPro" id="IPR005103">
    <property type="entry name" value="AA9_LPMO"/>
</dbReference>
<dbReference type="Pfam" id="PF03443">
    <property type="entry name" value="AA9"/>
    <property type="match status" value="1"/>
</dbReference>
<evidence type="ECO:0000313" key="8">
    <source>
        <dbReference type="EMBL" id="EYE90007.1"/>
    </source>
</evidence>
<dbReference type="GO" id="GO:0005576">
    <property type="term" value="C:extracellular region"/>
    <property type="evidence" value="ECO:0007669"/>
    <property type="project" value="UniProtKB-SubCell"/>
</dbReference>
<dbReference type="InterPro" id="IPR049892">
    <property type="entry name" value="AA9"/>
</dbReference>
<dbReference type="GO" id="GO:0008810">
    <property type="term" value="F:cellulase activity"/>
    <property type="evidence" value="ECO:0007669"/>
    <property type="project" value="UniProtKB-UniRule"/>
</dbReference>
<dbReference type="AlphaFoldDB" id="A0A017RZB8"/>
<sequence>MKLSTTFGISVMLAGAGLPGVSGHYVFSKLIVNGEKTNDFEYIRRNSNGYQPTPASDILNDDFRCNQGSMSSAAGTKVYKAEPGAEIGFELAYGATMKHPGPLQIYMSKAPGDVTQYDGSGDWFKVYQEGLCNDISQKGLEDKDWCTWDKNQASFKIPSDLPAGQYLVRVEHIALHRGFSGNAEFYFTCAQIEVGGNGSGDPSPTVKIPGVYQPDDENIHYNIYMHPTSYSLPGPLVWEGGSSGSMGSRSNRAYNSNNVPNTCS</sequence>
<comment type="subcellular location">
    <subcellularLocation>
        <location evidence="2 5">Secreted</location>
    </subcellularLocation>
</comment>
<dbReference type="CDD" id="cd21175">
    <property type="entry name" value="LPMO_AA9"/>
    <property type="match status" value="1"/>
</dbReference>
<dbReference type="EMBL" id="KK088481">
    <property type="protein sequence ID" value="EYE90007.1"/>
    <property type="molecule type" value="Genomic_DNA"/>
</dbReference>
<keyword evidence="4 5" id="KW-1015">Disulfide bond</keyword>
<dbReference type="STRING" id="1388766.A0A017RZB8"/>
<dbReference type="GeneID" id="63702424"/>
<evidence type="ECO:0000256" key="3">
    <source>
        <dbReference type="ARBA" id="ARBA00022525"/>
    </source>
</evidence>
<evidence type="ECO:0000256" key="4">
    <source>
        <dbReference type="ARBA" id="ARBA00023157"/>
    </source>
</evidence>
<organism evidence="8 9">
    <name type="scientific">Aspergillus ruber (strain CBS 135680)</name>
    <dbReference type="NCBI Taxonomy" id="1388766"/>
    <lineage>
        <taxon>Eukaryota</taxon>
        <taxon>Fungi</taxon>
        <taxon>Dikarya</taxon>
        <taxon>Ascomycota</taxon>
        <taxon>Pezizomycotina</taxon>
        <taxon>Eurotiomycetes</taxon>
        <taxon>Eurotiomycetidae</taxon>
        <taxon>Eurotiales</taxon>
        <taxon>Aspergillaceae</taxon>
        <taxon>Aspergillus</taxon>
        <taxon>Aspergillus subgen. Aspergillus</taxon>
    </lineage>
</organism>
<keyword evidence="5" id="KW-0136">Cellulose degradation</keyword>
<dbReference type="HOGENOM" id="CLU_031730_4_1_1"/>
<evidence type="ECO:0000256" key="1">
    <source>
        <dbReference type="ARBA" id="ARBA00001973"/>
    </source>
</evidence>
<keyword evidence="9" id="KW-1185">Reference proteome</keyword>
<evidence type="ECO:0000259" key="7">
    <source>
        <dbReference type="Pfam" id="PF03443"/>
    </source>
</evidence>
<keyword evidence="3 5" id="KW-0964">Secreted</keyword>
<reference evidence="9" key="1">
    <citation type="journal article" date="2014" name="Nat. Commun.">
        <title>Genomic adaptations of the halophilic Dead Sea filamentous fungus Eurotium rubrum.</title>
        <authorList>
            <person name="Kis-Papo T."/>
            <person name="Weig A.R."/>
            <person name="Riley R."/>
            <person name="Persoh D."/>
            <person name="Salamov A."/>
            <person name="Sun H."/>
            <person name="Lipzen A."/>
            <person name="Wasser S.P."/>
            <person name="Rambold G."/>
            <person name="Grigoriev I.V."/>
            <person name="Nevo E."/>
        </authorList>
    </citation>
    <scope>NUCLEOTIDE SEQUENCE [LARGE SCALE GENOMIC DNA]</scope>
    <source>
        <strain evidence="9">CBS 135680</strain>
    </source>
</reference>
<protein>
    <recommendedName>
        <fullName evidence="5">AA9 family lytic polysaccharide monooxygenase</fullName>
        <ecNumber evidence="5">1.14.99.56</ecNumber>
    </recommendedName>
    <alternativeName>
        <fullName evidence="5">Endo-beta-1,4-glucanase</fullName>
    </alternativeName>
    <alternativeName>
        <fullName evidence="5">Glycosyl hydrolase 61 family protein</fullName>
    </alternativeName>
</protein>
<feature type="domain" description="Auxiliary Activity family 9 catalytic" evidence="7">
    <location>
        <begin position="24"/>
        <end position="230"/>
    </location>
</feature>
<evidence type="ECO:0000256" key="6">
    <source>
        <dbReference type="SAM" id="SignalP"/>
    </source>
</evidence>
<comment type="catalytic activity">
    <reaction evidence="5">
        <text>[(1-&gt;4)-beta-D-glucosyl]n+m + reduced acceptor + O2 = 4-dehydro-beta-D-glucosyl-[(1-&gt;4)-beta-D-glucosyl]n-1 + [(1-&gt;4)-beta-D-glucosyl]m + acceptor + H2O.</text>
        <dbReference type="EC" id="1.14.99.56"/>
    </reaction>
</comment>
<evidence type="ECO:0000313" key="9">
    <source>
        <dbReference type="Proteomes" id="UP000019804"/>
    </source>
</evidence>
<dbReference type="PANTHER" id="PTHR33353:SF2">
    <property type="entry name" value="ENDO-BETA-1,4-GLUCANASE D"/>
    <property type="match status" value="1"/>
</dbReference>
<name>A0A017RZB8_ASPRC</name>
<feature type="chain" id="PRO_5001495570" description="AA9 family lytic polysaccharide monooxygenase" evidence="6">
    <location>
        <begin position="24"/>
        <end position="264"/>
    </location>
</feature>
<dbReference type="EC" id="1.14.99.56" evidence="5"/>
<dbReference type="PANTHER" id="PTHR33353">
    <property type="entry name" value="PUTATIVE (AFU_ORTHOLOGUE AFUA_1G12560)-RELATED"/>
    <property type="match status" value="1"/>
</dbReference>